<feature type="region of interest" description="Disordered" evidence="1">
    <location>
        <begin position="37"/>
        <end position="63"/>
    </location>
</feature>
<dbReference type="InParanoid" id="A0A0Q9X6C3"/>
<evidence type="ECO:0000313" key="4">
    <source>
        <dbReference type="Proteomes" id="UP000009192"/>
    </source>
</evidence>
<feature type="compositionally biased region" description="Polar residues" evidence="1">
    <location>
        <begin position="45"/>
        <end position="63"/>
    </location>
</feature>
<dbReference type="EMBL" id="CH933807">
    <property type="protein sequence ID" value="KRG03724.1"/>
    <property type="molecule type" value="Genomic_DNA"/>
</dbReference>
<organism evidence="3 4">
    <name type="scientific">Drosophila mojavensis</name>
    <name type="common">Fruit fly</name>
    <dbReference type="NCBI Taxonomy" id="7230"/>
    <lineage>
        <taxon>Eukaryota</taxon>
        <taxon>Metazoa</taxon>
        <taxon>Ecdysozoa</taxon>
        <taxon>Arthropoda</taxon>
        <taxon>Hexapoda</taxon>
        <taxon>Insecta</taxon>
        <taxon>Pterygota</taxon>
        <taxon>Neoptera</taxon>
        <taxon>Endopterygota</taxon>
        <taxon>Diptera</taxon>
        <taxon>Brachycera</taxon>
        <taxon>Muscomorpha</taxon>
        <taxon>Ephydroidea</taxon>
        <taxon>Drosophilidae</taxon>
        <taxon>Drosophila</taxon>
    </lineage>
</organism>
<dbReference type="OrthoDB" id="7870627at2759"/>
<keyword evidence="2" id="KW-0732">Signal</keyword>
<protein>
    <submittedName>
        <fullName evidence="3">Uncharacterized protein</fullName>
    </submittedName>
</protein>
<dbReference type="AlphaFoldDB" id="A0A0Q9X6C3"/>
<sequence length="92" mass="10374">MFSHLCNIVGCLFIGLVLCQSASVDWVRTKRDTRDIPSDKFKPLQPSSTNVKESLPPVNNDTNDRSTFQEVSIKGTRLYKLSSLNILVVYIN</sequence>
<accession>A0A0Q9X6C3</accession>
<dbReference type="Proteomes" id="UP000009192">
    <property type="component" value="Unassembled WGS sequence"/>
</dbReference>
<reference evidence="3 4" key="1">
    <citation type="journal article" date="2007" name="Nature">
        <title>Evolution of genes and genomes on the Drosophila phylogeny.</title>
        <authorList>
            <consortium name="Drosophila 12 Genomes Consortium"/>
            <person name="Clark A.G."/>
            <person name="Eisen M.B."/>
            <person name="Smith D.R."/>
            <person name="Bergman C.M."/>
            <person name="Oliver B."/>
            <person name="Markow T.A."/>
            <person name="Kaufman T.C."/>
            <person name="Kellis M."/>
            <person name="Gelbart W."/>
            <person name="Iyer V.N."/>
            <person name="Pollard D.A."/>
            <person name="Sackton T.B."/>
            <person name="Larracuente A.M."/>
            <person name="Singh N.D."/>
            <person name="Abad J.P."/>
            <person name="Abt D.N."/>
            <person name="Adryan B."/>
            <person name="Aguade M."/>
            <person name="Akashi H."/>
            <person name="Anderson W.W."/>
            <person name="Aquadro C.F."/>
            <person name="Ardell D.H."/>
            <person name="Arguello R."/>
            <person name="Artieri C.G."/>
            <person name="Barbash D.A."/>
            <person name="Barker D."/>
            <person name="Barsanti P."/>
            <person name="Batterham P."/>
            <person name="Batzoglou S."/>
            <person name="Begun D."/>
            <person name="Bhutkar A."/>
            <person name="Blanco E."/>
            <person name="Bosak S.A."/>
            <person name="Bradley R.K."/>
            <person name="Brand A.D."/>
            <person name="Brent M.R."/>
            <person name="Brooks A.N."/>
            <person name="Brown R.H."/>
            <person name="Butlin R.K."/>
            <person name="Caggese C."/>
            <person name="Calvi B.R."/>
            <person name="Bernardo de Carvalho A."/>
            <person name="Caspi A."/>
            <person name="Castrezana S."/>
            <person name="Celniker S.E."/>
            <person name="Chang J.L."/>
            <person name="Chapple C."/>
            <person name="Chatterji S."/>
            <person name="Chinwalla A."/>
            <person name="Civetta A."/>
            <person name="Clifton S.W."/>
            <person name="Comeron J.M."/>
            <person name="Costello J.C."/>
            <person name="Coyne J.A."/>
            <person name="Daub J."/>
            <person name="David R.G."/>
            <person name="Delcher A.L."/>
            <person name="Delehaunty K."/>
            <person name="Do C.B."/>
            <person name="Ebling H."/>
            <person name="Edwards K."/>
            <person name="Eickbush T."/>
            <person name="Evans J.D."/>
            <person name="Filipski A."/>
            <person name="Findeiss S."/>
            <person name="Freyhult E."/>
            <person name="Fulton L."/>
            <person name="Fulton R."/>
            <person name="Garcia A.C."/>
            <person name="Gardiner A."/>
            <person name="Garfield D.A."/>
            <person name="Garvin B.E."/>
            <person name="Gibson G."/>
            <person name="Gilbert D."/>
            <person name="Gnerre S."/>
            <person name="Godfrey J."/>
            <person name="Good R."/>
            <person name="Gotea V."/>
            <person name="Gravely B."/>
            <person name="Greenberg A.J."/>
            <person name="Griffiths-Jones S."/>
            <person name="Gross S."/>
            <person name="Guigo R."/>
            <person name="Gustafson E.A."/>
            <person name="Haerty W."/>
            <person name="Hahn M.W."/>
            <person name="Halligan D.L."/>
            <person name="Halpern A.L."/>
            <person name="Halter G.M."/>
            <person name="Han M.V."/>
            <person name="Heger A."/>
            <person name="Hillier L."/>
            <person name="Hinrichs A.S."/>
            <person name="Holmes I."/>
            <person name="Hoskins R.A."/>
            <person name="Hubisz M.J."/>
            <person name="Hultmark D."/>
            <person name="Huntley M.A."/>
            <person name="Jaffe D.B."/>
            <person name="Jagadeeshan S."/>
            <person name="Jeck W.R."/>
            <person name="Johnson J."/>
            <person name="Jones C.D."/>
            <person name="Jordan W.C."/>
            <person name="Karpen G.H."/>
            <person name="Kataoka E."/>
            <person name="Keightley P.D."/>
            <person name="Kheradpour P."/>
            <person name="Kirkness E.F."/>
            <person name="Koerich L.B."/>
            <person name="Kristiansen K."/>
            <person name="Kudrna D."/>
            <person name="Kulathinal R.J."/>
            <person name="Kumar S."/>
            <person name="Kwok R."/>
            <person name="Lander E."/>
            <person name="Langley C.H."/>
            <person name="Lapoint R."/>
            <person name="Lazzaro B.P."/>
            <person name="Lee S.J."/>
            <person name="Levesque L."/>
            <person name="Li R."/>
            <person name="Lin C.F."/>
            <person name="Lin M.F."/>
            <person name="Lindblad-Toh K."/>
            <person name="Llopart A."/>
            <person name="Long M."/>
            <person name="Low L."/>
            <person name="Lozovsky E."/>
            <person name="Lu J."/>
            <person name="Luo M."/>
            <person name="Machado C.A."/>
            <person name="Makalowski W."/>
            <person name="Marzo M."/>
            <person name="Matsuda M."/>
            <person name="Matzkin L."/>
            <person name="McAllister B."/>
            <person name="McBride C.S."/>
            <person name="McKernan B."/>
            <person name="McKernan K."/>
            <person name="Mendez-Lago M."/>
            <person name="Minx P."/>
            <person name="Mollenhauer M.U."/>
            <person name="Montooth K."/>
            <person name="Mount S.M."/>
            <person name="Mu X."/>
            <person name="Myers E."/>
            <person name="Negre B."/>
            <person name="Newfeld S."/>
            <person name="Nielsen R."/>
            <person name="Noor M.A."/>
            <person name="O'Grady P."/>
            <person name="Pachter L."/>
            <person name="Papaceit M."/>
            <person name="Parisi M.J."/>
            <person name="Parisi M."/>
            <person name="Parts L."/>
            <person name="Pedersen J.S."/>
            <person name="Pesole G."/>
            <person name="Phillippy A.M."/>
            <person name="Ponting C.P."/>
            <person name="Pop M."/>
            <person name="Porcelli D."/>
            <person name="Powell J.R."/>
            <person name="Prohaska S."/>
            <person name="Pruitt K."/>
            <person name="Puig M."/>
            <person name="Quesneville H."/>
            <person name="Ram K.R."/>
            <person name="Rand D."/>
            <person name="Rasmussen M.D."/>
            <person name="Reed L.K."/>
            <person name="Reenan R."/>
            <person name="Reily A."/>
            <person name="Remington K.A."/>
            <person name="Rieger T.T."/>
            <person name="Ritchie M.G."/>
            <person name="Robin C."/>
            <person name="Rogers Y.H."/>
            <person name="Rohde C."/>
            <person name="Rozas J."/>
            <person name="Rubenfield M.J."/>
            <person name="Ruiz A."/>
            <person name="Russo S."/>
            <person name="Salzberg S.L."/>
            <person name="Sanchez-Gracia A."/>
            <person name="Saranga D.J."/>
            <person name="Sato H."/>
            <person name="Schaeffer S.W."/>
            <person name="Schatz M.C."/>
            <person name="Schlenke T."/>
            <person name="Schwartz R."/>
            <person name="Segarra C."/>
            <person name="Singh R.S."/>
            <person name="Sirot L."/>
            <person name="Sirota M."/>
            <person name="Sisneros N.B."/>
            <person name="Smith C.D."/>
            <person name="Smith T.F."/>
            <person name="Spieth J."/>
            <person name="Stage D.E."/>
            <person name="Stark A."/>
            <person name="Stephan W."/>
            <person name="Strausberg R.L."/>
            <person name="Strempel S."/>
            <person name="Sturgill D."/>
            <person name="Sutton G."/>
            <person name="Sutton G.G."/>
            <person name="Tao W."/>
            <person name="Teichmann S."/>
            <person name="Tobari Y.N."/>
            <person name="Tomimura Y."/>
            <person name="Tsolas J.M."/>
            <person name="Valente V.L."/>
            <person name="Venter E."/>
            <person name="Venter J.C."/>
            <person name="Vicario S."/>
            <person name="Vieira F.G."/>
            <person name="Vilella A.J."/>
            <person name="Villasante A."/>
            <person name="Walenz B."/>
            <person name="Wang J."/>
            <person name="Wasserman M."/>
            <person name="Watts T."/>
            <person name="Wilson D."/>
            <person name="Wilson R.K."/>
            <person name="Wing R.A."/>
            <person name="Wolfner M.F."/>
            <person name="Wong A."/>
            <person name="Wong G.K."/>
            <person name="Wu C.I."/>
            <person name="Wu G."/>
            <person name="Yamamoto D."/>
            <person name="Yang H.P."/>
            <person name="Yang S.P."/>
            <person name="Yorke J.A."/>
            <person name="Yoshida K."/>
            <person name="Zdobnov E."/>
            <person name="Zhang P."/>
            <person name="Zhang Y."/>
            <person name="Zimin A.V."/>
            <person name="Baldwin J."/>
            <person name="Abdouelleil A."/>
            <person name="Abdulkadir J."/>
            <person name="Abebe A."/>
            <person name="Abera B."/>
            <person name="Abreu J."/>
            <person name="Acer S.C."/>
            <person name="Aftuck L."/>
            <person name="Alexander A."/>
            <person name="An P."/>
            <person name="Anderson E."/>
            <person name="Anderson S."/>
            <person name="Arachi H."/>
            <person name="Azer M."/>
            <person name="Bachantsang P."/>
            <person name="Barry A."/>
            <person name="Bayul T."/>
            <person name="Berlin A."/>
            <person name="Bessette D."/>
            <person name="Bloom T."/>
            <person name="Blye J."/>
            <person name="Boguslavskiy L."/>
            <person name="Bonnet C."/>
            <person name="Boukhgalter B."/>
            <person name="Bourzgui I."/>
            <person name="Brown A."/>
            <person name="Cahill P."/>
            <person name="Channer S."/>
            <person name="Cheshatsang Y."/>
            <person name="Chuda L."/>
            <person name="Citroen M."/>
            <person name="Collymore A."/>
            <person name="Cooke P."/>
            <person name="Costello M."/>
            <person name="D'Aco K."/>
            <person name="Daza R."/>
            <person name="De Haan G."/>
            <person name="DeGray S."/>
            <person name="DeMaso C."/>
            <person name="Dhargay N."/>
            <person name="Dooley K."/>
            <person name="Dooley E."/>
            <person name="Doricent M."/>
            <person name="Dorje P."/>
            <person name="Dorjee K."/>
            <person name="Dupes A."/>
            <person name="Elong R."/>
            <person name="Falk J."/>
            <person name="Farina A."/>
            <person name="Faro S."/>
            <person name="Ferguson D."/>
            <person name="Fisher S."/>
            <person name="Foley C.D."/>
            <person name="Franke A."/>
            <person name="Friedrich D."/>
            <person name="Gadbois L."/>
            <person name="Gearin G."/>
            <person name="Gearin C.R."/>
            <person name="Giannoukos G."/>
            <person name="Goode T."/>
            <person name="Graham J."/>
            <person name="Grandbois E."/>
            <person name="Grewal S."/>
            <person name="Gyaltsen K."/>
            <person name="Hafez N."/>
            <person name="Hagos B."/>
            <person name="Hall J."/>
            <person name="Henson C."/>
            <person name="Hollinger A."/>
            <person name="Honan T."/>
            <person name="Huard M.D."/>
            <person name="Hughes L."/>
            <person name="Hurhula B."/>
            <person name="Husby M.E."/>
            <person name="Kamat A."/>
            <person name="Kanga B."/>
            <person name="Kashin S."/>
            <person name="Khazanovich D."/>
            <person name="Kisner P."/>
            <person name="Lance K."/>
            <person name="Lara M."/>
            <person name="Lee W."/>
            <person name="Lennon N."/>
            <person name="Letendre F."/>
            <person name="LeVine R."/>
            <person name="Lipovsky A."/>
            <person name="Liu X."/>
            <person name="Liu J."/>
            <person name="Liu S."/>
            <person name="Lokyitsang T."/>
            <person name="Lokyitsang Y."/>
            <person name="Lubonja R."/>
            <person name="Lui A."/>
            <person name="MacDonald P."/>
            <person name="Magnisalis V."/>
            <person name="Maru K."/>
            <person name="Matthews C."/>
            <person name="McCusker W."/>
            <person name="McDonough S."/>
            <person name="Mehta T."/>
            <person name="Meldrim J."/>
            <person name="Meneus L."/>
            <person name="Mihai O."/>
            <person name="Mihalev A."/>
            <person name="Mihova T."/>
            <person name="Mittelman R."/>
            <person name="Mlenga V."/>
            <person name="Montmayeur A."/>
            <person name="Mulrain L."/>
            <person name="Navidi A."/>
            <person name="Naylor J."/>
            <person name="Negash T."/>
            <person name="Nguyen T."/>
            <person name="Nguyen N."/>
            <person name="Nicol R."/>
            <person name="Norbu C."/>
            <person name="Norbu N."/>
            <person name="Novod N."/>
            <person name="O'Neill B."/>
            <person name="Osman S."/>
            <person name="Markiewicz E."/>
            <person name="Oyono O.L."/>
            <person name="Patti C."/>
            <person name="Phunkhang P."/>
            <person name="Pierre F."/>
            <person name="Priest M."/>
            <person name="Raghuraman S."/>
            <person name="Rege F."/>
            <person name="Reyes R."/>
            <person name="Rise C."/>
            <person name="Rogov P."/>
            <person name="Ross K."/>
            <person name="Ryan E."/>
            <person name="Settipalli S."/>
            <person name="Shea T."/>
            <person name="Sherpa N."/>
            <person name="Shi L."/>
            <person name="Shih D."/>
            <person name="Sparrow T."/>
            <person name="Spaulding J."/>
            <person name="Stalker J."/>
            <person name="Stange-Thomann N."/>
            <person name="Stavropoulos S."/>
            <person name="Stone C."/>
            <person name="Strader C."/>
            <person name="Tesfaye S."/>
            <person name="Thomson T."/>
            <person name="Thoulutsang Y."/>
            <person name="Thoulutsang D."/>
            <person name="Topham K."/>
            <person name="Topping I."/>
            <person name="Tsamla T."/>
            <person name="Vassiliev H."/>
            <person name="Vo A."/>
            <person name="Wangchuk T."/>
            <person name="Wangdi T."/>
            <person name="Weiand M."/>
            <person name="Wilkinson J."/>
            <person name="Wilson A."/>
            <person name="Yadav S."/>
            <person name="Young G."/>
            <person name="Yu Q."/>
            <person name="Zembek L."/>
            <person name="Zhong D."/>
            <person name="Zimmer A."/>
            <person name="Zwirko Z."/>
            <person name="Jaffe D.B."/>
            <person name="Alvarez P."/>
            <person name="Brockman W."/>
            <person name="Butler J."/>
            <person name="Chin C."/>
            <person name="Gnerre S."/>
            <person name="Grabherr M."/>
            <person name="Kleber M."/>
            <person name="Mauceli E."/>
            <person name="MacCallum I."/>
        </authorList>
    </citation>
    <scope>NUCLEOTIDE SEQUENCE [LARGE SCALE GENOMIC DNA]</scope>
    <source>
        <strain evidence="4">Tucson 15081-1352.22</strain>
    </source>
</reference>
<evidence type="ECO:0000256" key="1">
    <source>
        <dbReference type="SAM" id="MobiDB-lite"/>
    </source>
</evidence>
<feature type="signal peptide" evidence="2">
    <location>
        <begin position="1"/>
        <end position="19"/>
    </location>
</feature>
<evidence type="ECO:0000313" key="3">
    <source>
        <dbReference type="EMBL" id="KRG03724.1"/>
    </source>
</evidence>
<dbReference type="KEGG" id="dmo:Dmoj_GI25506"/>
<name>A0A0Q9X6C3_DROMO</name>
<proteinExistence type="predicted"/>
<feature type="chain" id="PRO_5006387557" evidence="2">
    <location>
        <begin position="20"/>
        <end position="92"/>
    </location>
</feature>
<evidence type="ECO:0000256" key="2">
    <source>
        <dbReference type="SAM" id="SignalP"/>
    </source>
</evidence>
<gene>
    <name evidence="3" type="primary">Dmoj\GI25506</name>
    <name evidence="3" type="ORF">Dmoj_GI25506</name>
</gene>
<keyword evidence="4" id="KW-1185">Reference proteome</keyword>